<feature type="transmembrane region" description="Helical" evidence="8">
    <location>
        <begin position="43"/>
        <end position="61"/>
    </location>
</feature>
<dbReference type="EC" id="2.5.1.74" evidence="9"/>
<keyword evidence="5 8" id="KW-0812">Transmembrane</keyword>
<keyword evidence="3" id="KW-0474">Menaquinone biosynthesis</keyword>
<evidence type="ECO:0000256" key="8">
    <source>
        <dbReference type="SAM" id="Phobius"/>
    </source>
</evidence>
<feature type="transmembrane region" description="Helical" evidence="8">
    <location>
        <begin position="91"/>
        <end position="110"/>
    </location>
</feature>
<feature type="transmembrane region" description="Helical" evidence="8">
    <location>
        <begin position="116"/>
        <end position="134"/>
    </location>
</feature>
<keyword evidence="4 9" id="KW-0808">Transferase</keyword>
<proteinExistence type="predicted"/>
<dbReference type="InterPro" id="IPR044878">
    <property type="entry name" value="UbiA_sf"/>
</dbReference>
<evidence type="ECO:0000256" key="4">
    <source>
        <dbReference type="ARBA" id="ARBA00022679"/>
    </source>
</evidence>
<organism evidence="9 10">
    <name type="scientific">Paenibacillus arenosi</name>
    <dbReference type="NCBI Taxonomy" id="2774142"/>
    <lineage>
        <taxon>Bacteria</taxon>
        <taxon>Bacillati</taxon>
        <taxon>Bacillota</taxon>
        <taxon>Bacilli</taxon>
        <taxon>Bacillales</taxon>
        <taxon>Paenibacillaceae</taxon>
        <taxon>Paenibacillus</taxon>
    </lineage>
</organism>
<dbReference type="RefSeq" id="WP_192024436.1">
    <property type="nucleotide sequence ID" value="NZ_JACYTN010000003.1"/>
</dbReference>
<evidence type="ECO:0000313" key="10">
    <source>
        <dbReference type="Proteomes" id="UP000634529"/>
    </source>
</evidence>
<evidence type="ECO:0000256" key="3">
    <source>
        <dbReference type="ARBA" id="ARBA00022428"/>
    </source>
</evidence>
<dbReference type="NCBIfam" id="NF004752">
    <property type="entry name" value="PRK06080.1-4"/>
    <property type="match status" value="1"/>
</dbReference>
<evidence type="ECO:0000256" key="1">
    <source>
        <dbReference type="ARBA" id="ARBA00004141"/>
    </source>
</evidence>
<comment type="subcellular location">
    <subcellularLocation>
        <location evidence="1">Membrane</location>
        <topology evidence="1">Multi-pass membrane protein</topology>
    </subcellularLocation>
</comment>
<evidence type="ECO:0000256" key="7">
    <source>
        <dbReference type="ARBA" id="ARBA00023136"/>
    </source>
</evidence>
<evidence type="ECO:0000313" key="9">
    <source>
        <dbReference type="EMBL" id="MBD8498041.1"/>
    </source>
</evidence>
<dbReference type="PANTHER" id="PTHR13929">
    <property type="entry name" value="1,4-DIHYDROXY-2-NAPHTHOATE OCTAPRENYLTRANSFERASE"/>
    <property type="match status" value="1"/>
</dbReference>
<name>A0ABR9AVY9_9BACL</name>
<dbReference type="Proteomes" id="UP000634529">
    <property type="component" value="Unassembled WGS sequence"/>
</dbReference>
<reference evidence="9 10" key="1">
    <citation type="submission" date="2020-09" db="EMBL/GenBank/DDBJ databases">
        <title>Paenibacillus sp. CAU 1523 isolated from sand of Haeundae Beach.</title>
        <authorList>
            <person name="Kim W."/>
        </authorList>
    </citation>
    <scope>NUCLEOTIDE SEQUENCE [LARGE SCALE GENOMIC DNA]</scope>
    <source>
        <strain evidence="9 10">CAU 1523</strain>
    </source>
</reference>
<dbReference type="GO" id="GO:0046428">
    <property type="term" value="F:1,4-dihydroxy-2-naphthoate polyprenyltransferase activity"/>
    <property type="evidence" value="ECO:0007669"/>
    <property type="project" value="UniProtKB-EC"/>
</dbReference>
<evidence type="ECO:0000256" key="6">
    <source>
        <dbReference type="ARBA" id="ARBA00022989"/>
    </source>
</evidence>
<dbReference type="PANTHER" id="PTHR13929:SF0">
    <property type="entry name" value="UBIA PRENYLTRANSFERASE DOMAIN-CONTAINING PROTEIN 1"/>
    <property type="match status" value="1"/>
</dbReference>
<keyword evidence="6 8" id="KW-1133">Transmembrane helix</keyword>
<protein>
    <submittedName>
        <fullName evidence="9">1,4-dihydroxy-2-naphthoate polyprenyltransferase</fullName>
        <ecNumber evidence="9">2.5.1.74</ecNumber>
    </submittedName>
</protein>
<feature type="transmembrane region" description="Helical" evidence="8">
    <location>
        <begin position="292"/>
        <end position="314"/>
    </location>
</feature>
<dbReference type="CDD" id="cd13962">
    <property type="entry name" value="PT_UbiA_UBIAD1"/>
    <property type="match status" value="1"/>
</dbReference>
<dbReference type="PIRSF" id="PIRSF005355">
    <property type="entry name" value="UBIAD1"/>
    <property type="match status" value="1"/>
</dbReference>
<comment type="pathway">
    <text evidence="2">Quinol/quinone metabolism; menaquinone biosynthesis.</text>
</comment>
<dbReference type="InterPro" id="IPR000537">
    <property type="entry name" value="UbiA_prenyltransferase"/>
</dbReference>
<accession>A0ABR9AVY9</accession>
<dbReference type="EMBL" id="JACYTN010000003">
    <property type="protein sequence ID" value="MBD8498041.1"/>
    <property type="molecule type" value="Genomic_DNA"/>
</dbReference>
<sequence>MTFQSFLQVVELRTKAASMIPFAIGSLYALYRFEQFQIDHFLLMLASLLAFDMATTAINNYGDYKKAVKRNGYGYEVHNAIVRHQLSERSVLLLIYILLSIAIMAGFTLFLKTNLLVLLLGGLSFLVGFWYSLGPIPISRMPLGELFSGLFMGSVIIFISAYVHVEPAQLAGIIWENGHVYLDINVKEILLVFLISIPTVLTIGNIMLANNICDKDEDIENKRYTLPVYIGKESALTLFRNAYYFSYLDLIVLFVLGIHPLIVLPVLLTIVPLRKRITVFMQDCSKERTFGLVVKNFIQLNAARILVFIVAIVVQ</sequence>
<dbReference type="Pfam" id="PF01040">
    <property type="entry name" value="UbiA"/>
    <property type="match status" value="1"/>
</dbReference>
<comment type="caution">
    <text evidence="9">The sequence shown here is derived from an EMBL/GenBank/DDBJ whole genome shotgun (WGS) entry which is preliminary data.</text>
</comment>
<keyword evidence="10" id="KW-1185">Reference proteome</keyword>
<feature type="transmembrane region" description="Helical" evidence="8">
    <location>
        <begin position="250"/>
        <end position="271"/>
    </location>
</feature>
<dbReference type="InterPro" id="IPR026046">
    <property type="entry name" value="UBIAD1"/>
</dbReference>
<evidence type="ECO:0000256" key="5">
    <source>
        <dbReference type="ARBA" id="ARBA00022692"/>
    </source>
</evidence>
<dbReference type="Gene3D" id="1.10.357.140">
    <property type="entry name" value="UbiA prenyltransferase"/>
    <property type="match status" value="1"/>
</dbReference>
<gene>
    <name evidence="9" type="ORF">IFO66_06940</name>
</gene>
<feature type="transmembrane region" description="Helical" evidence="8">
    <location>
        <begin position="146"/>
        <end position="165"/>
    </location>
</feature>
<feature type="transmembrane region" description="Helical" evidence="8">
    <location>
        <begin position="189"/>
        <end position="212"/>
    </location>
</feature>
<keyword evidence="7 8" id="KW-0472">Membrane</keyword>
<evidence type="ECO:0000256" key="2">
    <source>
        <dbReference type="ARBA" id="ARBA00004863"/>
    </source>
</evidence>